<organism evidence="2 3">
    <name type="scientific">Nosocomiicoccus massiliensis</name>
    <dbReference type="NCBI Taxonomy" id="1232430"/>
    <lineage>
        <taxon>Bacteria</taxon>
        <taxon>Bacillati</taxon>
        <taxon>Bacillota</taxon>
        <taxon>Bacilli</taxon>
        <taxon>Bacillales</taxon>
        <taxon>Staphylococcaceae</taxon>
        <taxon>Nosocomiicoccus</taxon>
    </lineage>
</organism>
<keyword evidence="1" id="KW-1133">Transmembrane helix</keyword>
<sequence length="207" mass="24541">MNNIYSTFEMLYMHFTFPILILLVILIFYKEFKKLFDVLINKIREADDIKLESSNIILELANRENSIKKQLELIYDKNRLLQQKLEENRGGLDTGGGGGEGNISSHEYELITNPRYLRQELNVRSAKELITELYDLYYHNRMIYHGPEDNLVLNTKEEIDEFYSFSKNIENESLITEDLVINFQKIIKAILDYQQYLSSVKFLEEYN</sequence>
<keyword evidence="1" id="KW-0812">Transmembrane</keyword>
<protein>
    <submittedName>
        <fullName evidence="2">Uncharacterized protein</fullName>
    </submittedName>
</protein>
<gene>
    <name evidence="2" type="ORF">CJ229_005080</name>
</gene>
<keyword evidence="3" id="KW-1185">Reference proteome</keyword>
<dbReference type="AlphaFoldDB" id="A0AAF0YLS4"/>
<accession>A0AAF0YLS4</accession>
<evidence type="ECO:0000313" key="2">
    <source>
        <dbReference type="EMBL" id="WOS95477.1"/>
    </source>
</evidence>
<evidence type="ECO:0000256" key="1">
    <source>
        <dbReference type="SAM" id="Phobius"/>
    </source>
</evidence>
<feature type="transmembrane region" description="Helical" evidence="1">
    <location>
        <begin position="12"/>
        <end position="29"/>
    </location>
</feature>
<reference evidence="3" key="1">
    <citation type="submission" date="2017-09" db="EMBL/GenBank/DDBJ databases">
        <title>Bacterial strain isolated from the female urinary microbiota.</title>
        <authorList>
            <person name="Thomas-White K."/>
            <person name="Kumar N."/>
            <person name="Forster S."/>
            <person name="Putonti C."/>
            <person name="Lawley T."/>
            <person name="Wolfe A.J."/>
        </authorList>
    </citation>
    <scope>NUCLEOTIDE SEQUENCE [LARGE SCALE GENOMIC DNA]</scope>
    <source>
        <strain evidence="3">UMB0959</strain>
    </source>
</reference>
<name>A0AAF0YLS4_9STAP</name>
<dbReference type="EMBL" id="CP136964">
    <property type="protein sequence ID" value="WOS95477.1"/>
    <property type="molecule type" value="Genomic_DNA"/>
</dbReference>
<dbReference type="RefSeq" id="WP_102167191.1">
    <property type="nucleotide sequence ID" value="NZ_CP136964.1"/>
</dbReference>
<proteinExistence type="predicted"/>
<keyword evidence="1" id="KW-0472">Membrane</keyword>
<evidence type="ECO:0000313" key="3">
    <source>
        <dbReference type="Proteomes" id="UP000243626"/>
    </source>
</evidence>
<reference evidence="2 3" key="2">
    <citation type="submission" date="2023-10" db="EMBL/GenBank/DDBJ databases">
        <authorList>
            <person name="Choi B."/>
        </authorList>
    </citation>
    <scope>NUCLEOTIDE SEQUENCE [LARGE SCALE GENOMIC DNA]</scope>
    <source>
        <strain evidence="2 3">UMB0959</strain>
    </source>
</reference>
<dbReference type="Proteomes" id="UP000243626">
    <property type="component" value="Chromosome"/>
</dbReference>
<dbReference type="KEGG" id="nmy:CJ229_005080"/>